<reference evidence="1" key="2">
    <citation type="journal article" date="2019" name="Genome Biol. Evol.">
        <title>Day and night: Metabolic profiles and evolutionary relationships of six axenic non-marine cyanobacteria.</title>
        <authorList>
            <person name="Will S.E."/>
            <person name="Henke P."/>
            <person name="Boedeker C."/>
            <person name="Huang S."/>
            <person name="Brinkmann H."/>
            <person name="Rohde M."/>
            <person name="Jarek M."/>
            <person name="Friedl T."/>
            <person name="Seufert S."/>
            <person name="Schumacher M."/>
            <person name="Overmann J."/>
            <person name="Neumann-Schaal M."/>
            <person name="Petersen J."/>
        </authorList>
    </citation>
    <scope>NUCLEOTIDE SEQUENCE [LARGE SCALE GENOMIC DNA]</scope>
    <source>
        <strain evidence="1">PCC 7102</strain>
    </source>
</reference>
<accession>A0A3S1ITZ5</accession>
<dbReference type="OrthoDB" id="495821at2"/>
<evidence type="ECO:0000313" key="1">
    <source>
        <dbReference type="EMBL" id="RUT02393.1"/>
    </source>
</evidence>
<gene>
    <name evidence="1" type="ORF">DSM106972_058710</name>
</gene>
<name>A0A3S1ITZ5_9CYAN</name>
<sequence>MVKYSFYLKVKVSGDEHSYSLDLNSNQENAPEKVFTSEVRENIRLNLQNQSLCAIKDNHINQIVNTWIQDIKEGYRDSTLTLNLPLLIESGIEELNEQGNQEIPALVNPDLSDIEPTFGMLPPLIFS</sequence>
<reference evidence="1" key="1">
    <citation type="submission" date="2018-12" db="EMBL/GenBank/DDBJ databases">
        <authorList>
            <person name="Will S."/>
            <person name="Neumann-Schaal M."/>
            <person name="Henke P."/>
        </authorList>
    </citation>
    <scope>NUCLEOTIDE SEQUENCE</scope>
    <source>
        <strain evidence="1">PCC 7102</strain>
    </source>
</reference>
<dbReference type="EMBL" id="RSCL01000016">
    <property type="protein sequence ID" value="RUT02393.1"/>
    <property type="molecule type" value="Genomic_DNA"/>
</dbReference>
<proteinExistence type="predicted"/>
<evidence type="ECO:0000313" key="2">
    <source>
        <dbReference type="Proteomes" id="UP000271624"/>
    </source>
</evidence>
<keyword evidence="2" id="KW-1185">Reference proteome</keyword>
<comment type="caution">
    <text evidence="1">The sequence shown here is derived from an EMBL/GenBank/DDBJ whole genome shotgun (WGS) entry which is preliminary data.</text>
</comment>
<protein>
    <submittedName>
        <fullName evidence="1">Uncharacterized protein</fullName>
    </submittedName>
</protein>
<dbReference type="AlphaFoldDB" id="A0A3S1ITZ5"/>
<dbReference type="RefSeq" id="WP_127084118.1">
    <property type="nucleotide sequence ID" value="NZ_RSCL01000016.1"/>
</dbReference>
<dbReference type="Proteomes" id="UP000271624">
    <property type="component" value="Unassembled WGS sequence"/>
</dbReference>
<organism evidence="1 2">
    <name type="scientific">Dulcicalothrix desertica PCC 7102</name>
    <dbReference type="NCBI Taxonomy" id="232991"/>
    <lineage>
        <taxon>Bacteria</taxon>
        <taxon>Bacillati</taxon>
        <taxon>Cyanobacteriota</taxon>
        <taxon>Cyanophyceae</taxon>
        <taxon>Nostocales</taxon>
        <taxon>Calotrichaceae</taxon>
        <taxon>Dulcicalothrix</taxon>
    </lineage>
</organism>